<evidence type="ECO:0000256" key="2">
    <source>
        <dbReference type="ARBA" id="ARBA00008276"/>
    </source>
</evidence>
<dbReference type="PIRSF" id="PIRSF001563">
    <property type="entry name" value="Folylpolyglu_synth"/>
    <property type="match status" value="1"/>
</dbReference>
<evidence type="ECO:0000256" key="8">
    <source>
        <dbReference type="ARBA" id="ARBA00022842"/>
    </source>
</evidence>
<dbReference type="SUPFAM" id="SSF53623">
    <property type="entry name" value="MurD-like peptide ligases, catalytic domain"/>
    <property type="match status" value="1"/>
</dbReference>
<evidence type="ECO:0000256" key="10">
    <source>
        <dbReference type="PIRNR" id="PIRNR001563"/>
    </source>
</evidence>
<dbReference type="EC" id="6.3.2.17" evidence="3"/>
<comment type="cofactor">
    <cofactor evidence="1">
        <name>Mg(2+)</name>
        <dbReference type="ChEBI" id="CHEBI:18420"/>
    </cofactor>
</comment>
<keyword evidence="6 10" id="KW-0547">Nucleotide-binding</keyword>
<dbReference type="PANTHER" id="PTHR11136">
    <property type="entry name" value="FOLYLPOLYGLUTAMATE SYNTHASE-RELATED"/>
    <property type="match status" value="1"/>
</dbReference>
<dbReference type="PATRIC" id="fig|1234595.3.peg.1909"/>
<evidence type="ECO:0000256" key="4">
    <source>
        <dbReference type="ARBA" id="ARBA00022598"/>
    </source>
</evidence>
<dbReference type="InterPro" id="IPR001645">
    <property type="entry name" value="Folylpolyglutamate_synth"/>
</dbReference>
<evidence type="ECO:0000256" key="6">
    <source>
        <dbReference type="ARBA" id="ARBA00022741"/>
    </source>
</evidence>
<dbReference type="OrthoDB" id="9809356at2"/>
<dbReference type="EMBL" id="AMRV01000005">
    <property type="protein sequence ID" value="EMD82867.1"/>
    <property type="molecule type" value="Genomic_DNA"/>
</dbReference>
<comment type="caution">
    <text evidence="11">The sequence shown here is derived from an EMBL/GenBank/DDBJ whole genome shotgun (WGS) entry which is preliminary data.</text>
</comment>
<gene>
    <name evidence="11" type="ORF">C725_1907</name>
</gene>
<dbReference type="GO" id="GO:0005524">
    <property type="term" value="F:ATP binding"/>
    <property type="evidence" value="ECO:0007669"/>
    <property type="project" value="UniProtKB-KW"/>
</dbReference>
<protein>
    <recommendedName>
        <fullName evidence="3">tetrahydrofolate synthase</fullName>
        <ecNumber evidence="3">6.3.2.17</ecNumber>
    </recommendedName>
</protein>
<dbReference type="PROSITE" id="PS01012">
    <property type="entry name" value="FOLYLPOLYGLU_SYNT_2"/>
    <property type="match status" value="1"/>
</dbReference>
<evidence type="ECO:0000256" key="9">
    <source>
        <dbReference type="ARBA" id="ARBA00047493"/>
    </source>
</evidence>
<dbReference type="NCBIfam" id="TIGR01499">
    <property type="entry name" value="folC"/>
    <property type="match status" value="1"/>
</dbReference>
<accession>M2U4D1</accession>
<evidence type="ECO:0000256" key="1">
    <source>
        <dbReference type="ARBA" id="ARBA00001946"/>
    </source>
</evidence>
<dbReference type="GO" id="GO:0008841">
    <property type="term" value="F:dihydrofolate synthase activity"/>
    <property type="evidence" value="ECO:0007669"/>
    <property type="project" value="TreeGrafter"/>
</dbReference>
<keyword evidence="8" id="KW-0460">Magnesium</keyword>
<dbReference type="GO" id="GO:0046872">
    <property type="term" value="F:metal ion binding"/>
    <property type="evidence" value="ECO:0007669"/>
    <property type="project" value="UniProtKB-KW"/>
</dbReference>
<sequence length="445" mass="46256">MSRAPIVGDGAQADDPALDAVLRRAMALHPQSIDLSLDRLDALLAKLGDPHLSLPPVFHVAGTNGKGSVTAYLRACLEAAGHKVHAYTSPHLVNFNERIRLAGRLIADEPLTALLEEVMTANAGSAITFFELTTAAALLAFARTPADALVLEVGLGGRFDATNVIRSPIMTGLTHISLDHQRFLGNDVTKIAFEKAGIAKPGVPLVTARYPSAMAHRVAAAAADVGAPLMPRGSTWDATFYQRHLHYRDEAGTLTLNPPRLRGAHQHDNAAIALAMLRHQETLAVPESALKAGIGWAEWPARLQRLESGALAQLLPKGAALYLDGGHNPAAGRAIGGFLRRELPPEAGAHIILGMIEGKDAAGFLKPLTHRASGLTAVPVSGHACQPPEGIAAAAAAEGLTAGTAASVPDALRALASGPPPPIILICGSLYLAGEVLKANGTPPG</sequence>
<dbReference type="GO" id="GO:0005737">
    <property type="term" value="C:cytoplasm"/>
    <property type="evidence" value="ECO:0007669"/>
    <property type="project" value="TreeGrafter"/>
</dbReference>
<dbReference type="InterPro" id="IPR036615">
    <property type="entry name" value="Mur_ligase_C_dom_sf"/>
</dbReference>
<evidence type="ECO:0000256" key="7">
    <source>
        <dbReference type="ARBA" id="ARBA00022840"/>
    </source>
</evidence>
<dbReference type="Proteomes" id="UP000011717">
    <property type="component" value="Unassembled WGS sequence"/>
</dbReference>
<dbReference type="AlphaFoldDB" id="M2U4D1"/>
<dbReference type="GO" id="GO:0046654">
    <property type="term" value="P:tetrahydrofolate biosynthetic process"/>
    <property type="evidence" value="ECO:0007669"/>
    <property type="project" value="UniProtKB-UniPathway"/>
</dbReference>
<dbReference type="Gene3D" id="3.90.190.20">
    <property type="entry name" value="Mur ligase, C-terminal domain"/>
    <property type="match status" value="1"/>
</dbReference>
<dbReference type="InterPro" id="IPR036565">
    <property type="entry name" value="Mur-like_cat_sf"/>
</dbReference>
<keyword evidence="12" id="KW-1185">Reference proteome</keyword>
<evidence type="ECO:0000313" key="11">
    <source>
        <dbReference type="EMBL" id="EMD82867.1"/>
    </source>
</evidence>
<evidence type="ECO:0000256" key="5">
    <source>
        <dbReference type="ARBA" id="ARBA00022723"/>
    </source>
</evidence>
<keyword evidence="4 10" id="KW-0436">Ligase</keyword>
<dbReference type="PANTHER" id="PTHR11136:SF0">
    <property type="entry name" value="DIHYDROFOLATE SYNTHETASE-RELATED"/>
    <property type="match status" value="1"/>
</dbReference>
<evidence type="ECO:0000313" key="12">
    <source>
        <dbReference type="Proteomes" id="UP000011717"/>
    </source>
</evidence>
<dbReference type="GO" id="GO:0004326">
    <property type="term" value="F:tetrahydrofolylpolyglutamate synthase activity"/>
    <property type="evidence" value="ECO:0007669"/>
    <property type="project" value="UniProtKB-EC"/>
</dbReference>
<proteinExistence type="inferred from homology"/>
<name>M2U4D1_9SPHN</name>
<reference evidence="11 12" key="1">
    <citation type="journal article" date="2013" name="Genome Announc.">
        <title>Draft Genome Sequence of Strain JLT2015T, Belonging to the Family Sphingomonadaceae of the Alphaproteobacteria.</title>
        <authorList>
            <person name="Tang K."/>
            <person name="Liu K."/>
            <person name="Li S."/>
            <person name="Jiao N."/>
        </authorList>
    </citation>
    <scope>NUCLEOTIDE SEQUENCE [LARGE SCALE GENOMIC DNA]</scope>
    <source>
        <strain evidence="11 12">JLT2015</strain>
    </source>
</reference>
<dbReference type="UniPathway" id="UPA00077">
    <property type="reaction ID" value="UER00157"/>
</dbReference>
<dbReference type="RefSeq" id="WP_008602259.1">
    <property type="nucleotide sequence ID" value="NZ_AMRV01000005.1"/>
</dbReference>
<keyword evidence="7 10" id="KW-0067">ATP-binding</keyword>
<dbReference type="FunFam" id="3.40.1190.10:FF:000011">
    <property type="entry name" value="Folylpolyglutamate synthase/dihydrofolate synthase"/>
    <property type="match status" value="1"/>
</dbReference>
<comment type="catalytic activity">
    <reaction evidence="9">
        <text>(6S)-5,6,7,8-tetrahydrofolyl-(gamma-L-Glu)(n) + L-glutamate + ATP = (6S)-5,6,7,8-tetrahydrofolyl-(gamma-L-Glu)(n+1) + ADP + phosphate + H(+)</text>
        <dbReference type="Rhea" id="RHEA:10580"/>
        <dbReference type="Rhea" id="RHEA-COMP:14738"/>
        <dbReference type="Rhea" id="RHEA-COMP:14740"/>
        <dbReference type="ChEBI" id="CHEBI:15378"/>
        <dbReference type="ChEBI" id="CHEBI:29985"/>
        <dbReference type="ChEBI" id="CHEBI:30616"/>
        <dbReference type="ChEBI" id="CHEBI:43474"/>
        <dbReference type="ChEBI" id="CHEBI:141005"/>
        <dbReference type="ChEBI" id="CHEBI:456216"/>
        <dbReference type="EC" id="6.3.2.17"/>
    </reaction>
</comment>
<dbReference type="SUPFAM" id="SSF53244">
    <property type="entry name" value="MurD-like peptide ligases, peptide-binding domain"/>
    <property type="match status" value="1"/>
</dbReference>
<organism evidence="11 12">
    <name type="scientific">Pacificimonas flava</name>
    <dbReference type="NCBI Taxonomy" id="1234595"/>
    <lineage>
        <taxon>Bacteria</taxon>
        <taxon>Pseudomonadati</taxon>
        <taxon>Pseudomonadota</taxon>
        <taxon>Alphaproteobacteria</taxon>
        <taxon>Sphingomonadales</taxon>
        <taxon>Sphingosinicellaceae</taxon>
        <taxon>Pacificimonas</taxon>
    </lineage>
</organism>
<keyword evidence="5" id="KW-0479">Metal-binding</keyword>
<dbReference type="Gene3D" id="3.40.1190.10">
    <property type="entry name" value="Mur-like, catalytic domain"/>
    <property type="match status" value="1"/>
</dbReference>
<dbReference type="InterPro" id="IPR018109">
    <property type="entry name" value="Folylpolyglutamate_synth_CS"/>
</dbReference>
<comment type="similarity">
    <text evidence="2 10">Belongs to the folylpolyglutamate synthase family.</text>
</comment>
<evidence type="ECO:0000256" key="3">
    <source>
        <dbReference type="ARBA" id="ARBA00013025"/>
    </source>
</evidence>